<dbReference type="Pfam" id="PF26640">
    <property type="entry name" value="DUF8212"/>
    <property type="match status" value="1"/>
</dbReference>
<evidence type="ECO:0000313" key="4">
    <source>
        <dbReference type="EMBL" id="CAK7219861.1"/>
    </source>
</evidence>
<evidence type="ECO:0000259" key="3">
    <source>
        <dbReference type="Pfam" id="PF26640"/>
    </source>
</evidence>
<dbReference type="PANTHER" id="PTHR10622:SF10">
    <property type="entry name" value="HET DOMAIN-CONTAINING PROTEIN"/>
    <property type="match status" value="1"/>
</dbReference>
<dbReference type="InterPro" id="IPR058525">
    <property type="entry name" value="DUF8212"/>
</dbReference>
<evidence type="ECO:0000259" key="2">
    <source>
        <dbReference type="Pfam" id="PF06985"/>
    </source>
</evidence>
<dbReference type="Pfam" id="PF06985">
    <property type="entry name" value="HET"/>
    <property type="match status" value="1"/>
</dbReference>
<accession>A0ABP0BL28</accession>
<dbReference type="InterPro" id="IPR010730">
    <property type="entry name" value="HET"/>
</dbReference>
<dbReference type="PANTHER" id="PTHR10622">
    <property type="entry name" value="HET DOMAIN-CONTAINING PROTEIN"/>
    <property type="match status" value="1"/>
</dbReference>
<proteinExistence type="predicted"/>
<comment type="caution">
    <text evidence="4">The sequence shown here is derived from an EMBL/GenBank/DDBJ whole genome shotgun (WGS) entry which is preliminary data.</text>
</comment>
<organism evidence="4 5">
    <name type="scientific">Sporothrix curviconia</name>
    <dbReference type="NCBI Taxonomy" id="1260050"/>
    <lineage>
        <taxon>Eukaryota</taxon>
        <taxon>Fungi</taxon>
        <taxon>Dikarya</taxon>
        <taxon>Ascomycota</taxon>
        <taxon>Pezizomycotina</taxon>
        <taxon>Sordariomycetes</taxon>
        <taxon>Sordariomycetidae</taxon>
        <taxon>Ophiostomatales</taxon>
        <taxon>Ophiostomataceae</taxon>
        <taxon>Sporothrix</taxon>
    </lineage>
</organism>
<evidence type="ECO:0000313" key="5">
    <source>
        <dbReference type="Proteomes" id="UP001642405"/>
    </source>
</evidence>
<feature type="region of interest" description="Disordered" evidence="1">
    <location>
        <begin position="744"/>
        <end position="765"/>
    </location>
</feature>
<evidence type="ECO:0008006" key="6">
    <source>
        <dbReference type="Google" id="ProtNLM"/>
    </source>
</evidence>
<evidence type="ECO:0000256" key="1">
    <source>
        <dbReference type="SAM" id="MobiDB-lite"/>
    </source>
</evidence>
<feature type="domain" description="Heterokaryon incompatibility" evidence="2">
    <location>
        <begin position="21"/>
        <end position="153"/>
    </location>
</feature>
<name>A0ABP0BL28_9PEZI</name>
<gene>
    <name evidence="4" type="ORF">SCUCBS95973_003964</name>
</gene>
<dbReference type="Proteomes" id="UP001642405">
    <property type="component" value="Unassembled WGS sequence"/>
</dbReference>
<protein>
    <recommendedName>
        <fullName evidence="6">Heterokaryon incompatibility domain-containing protein</fullName>
    </recommendedName>
</protein>
<sequence length="765" mass="83144">MRLINTKTLELEEYFNNIPKYAILSHTWGEGEVSFADWKDLGAARKKEGFRKIELTCQQAAHDGYKYAWVDTNCIDKTSSSELSEAINSMFAWYRDAQVCYVFLKDVSVPGEPDAVPGSTPPGGTHRKYLADPAVLRAFKDSAWFTRGWTLQELLAPTKVQFFSFEWLPLGTKESERRLITDITDIDSDYIKRPEDVSTASVARRMSWMAKRRTTRVEDTAYCLLGLFGIHMALLYGEGHRAFLRLQEEIIRVSNDQTIFCWQASKKGRLPPSSLAGSEDLPPTPSTNKDSTTKPADPVEKDTHREAELDQWTSFLAPHPKVFRDSALYFSEFGNTGGGGSGSSTGGGMLGGSMSGSILGASSGAAGANGVGPYSITNFGLSISVPLLYTAKGACAVLDVGYRRTSYDRPSRVVVPLHRVQSGHYVRLSTQLLIMQIPASLTATRTQIFIDCRNNQSRGAALLLNQRVSARSVNMAGDAFDKHHPVLFLTFNRPVDLDRTPLAALDMDFVPFYSAIEVRNYRLGTQSAVILSGKAASNTAAVVSSNAASFHLLVGGRSSQAASGSMDSPVGVAAKLKRGLLPHSTSSTSVSSASSPGTPSSFFSYKTFGAFSDTRSLSMDWHADVSSGPTTPLEGIASGDTAVLKALVDRLSAEYFGSWCTSSALRNVMSWRYSAEGALVCYFELDDLHSGVSGKDEDGEEGNTTPTTLAGEDDEVMRFSHLKKSTSETSSIQQLHDMLNVHQSGTSTKDTAAAVRPGPTPLRPW</sequence>
<feature type="domain" description="DUF8212" evidence="3">
    <location>
        <begin position="241"/>
        <end position="278"/>
    </location>
</feature>
<dbReference type="EMBL" id="CAWUHB010000018">
    <property type="protein sequence ID" value="CAK7219861.1"/>
    <property type="molecule type" value="Genomic_DNA"/>
</dbReference>
<feature type="region of interest" description="Disordered" evidence="1">
    <location>
        <begin position="692"/>
        <end position="714"/>
    </location>
</feature>
<keyword evidence="5" id="KW-1185">Reference proteome</keyword>
<feature type="region of interest" description="Disordered" evidence="1">
    <location>
        <begin position="270"/>
        <end position="305"/>
    </location>
</feature>
<reference evidence="4 5" key="1">
    <citation type="submission" date="2024-01" db="EMBL/GenBank/DDBJ databases">
        <authorList>
            <person name="Allen C."/>
            <person name="Tagirdzhanova G."/>
        </authorList>
    </citation>
    <scope>NUCLEOTIDE SEQUENCE [LARGE SCALE GENOMIC DNA]</scope>
</reference>